<reference evidence="3" key="1">
    <citation type="submission" date="2021-06" db="EMBL/GenBank/DDBJ databases">
        <title>Comparative genomics, transcriptomics and evolutionary studies reveal genomic signatures of adaptation to plant cell wall in hemibiotrophic fungi.</title>
        <authorList>
            <consortium name="DOE Joint Genome Institute"/>
            <person name="Baroncelli R."/>
            <person name="Diaz J.F."/>
            <person name="Benocci T."/>
            <person name="Peng M."/>
            <person name="Battaglia E."/>
            <person name="Haridas S."/>
            <person name="Andreopoulos W."/>
            <person name="Labutti K."/>
            <person name="Pangilinan J."/>
            <person name="Floch G.L."/>
            <person name="Makela M.R."/>
            <person name="Henrissat B."/>
            <person name="Grigoriev I.V."/>
            <person name="Crouch J.A."/>
            <person name="De Vries R.P."/>
            <person name="Sukno S.A."/>
            <person name="Thon M.R."/>
        </authorList>
    </citation>
    <scope>NUCLEOTIDE SEQUENCE</scope>
    <source>
        <strain evidence="3">MAFF235873</strain>
    </source>
</reference>
<keyword evidence="4" id="KW-1185">Reference proteome</keyword>
<evidence type="ECO:0000313" key="4">
    <source>
        <dbReference type="Proteomes" id="UP001232148"/>
    </source>
</evidence>
<protein>
    <submittedName>
        <fullName evidence="3">Uncharacterized protein</fullName>
    </submittedName>
</protein>
<sequence>MESRNQNAYAAQSGGIEVAFGTGDGSHSFTWNPPASMNPPDNDRQSLSNDRKRRRVQVNIVKQGVALLRLGSDMVYDFSSTHAEANKRLADVTAERDHLRRSLDIAKDGLQDTLGRYRANVEMLDGIRGECQFSKDLEHFQEKVRHANLQITEAEEEVKAVKAEMNNLRDLAQAEKMNLMQEREELQKELDSAAKDEKRYQHEITQLEKDVESIRKEHKASQASHDSFQKDIFNARQASVEARAELSEVKKLLDDNHDKYAKVVVEMRLLEEKHAAQVTLLGSERCEHLREKREIVEKQKKGEAEIKRLQDENYRLSSKFCSGALEEELRKALEEELIN</sequence>
<feature type="coiled-coil region" evidence="1">
    <location>
        <begin position="137"/>
        <end position="224"/>
    </location>
</feature>
<evidence type="ECO:0000256" key="1">
    <source>
        <dbReference type="SAM" id="Coils"/>
    </source>
</evidence>
<organism evidence="3 4">
    <name type="scientific">Colletotrichum zoysiae</name>
    <dbReference type="NCBI Taxonomy" id="1216348"/>
    <lineage>
        <taxon>Eukaryota</taxon>
        <taxon>Fungi</taxon>
        <taxon>Dikarya</taxon>
        <taxon>Ascomycota</taxon>
        <taxon>Pezizomycotina</taxon>
        <taxon>Sordariomycetes</taxon>
        <taxon>Hypocreomycetidae</taxon>
        <taxon>Glomerellales</taxon>
        <taxon>Glomerellaceae</taxon>
        <taxon>Colletotrichum</taxon>
        <taxon>Colletotrichum graminicola species complex</taxon>
    </lineage>
</organism>
<evidence type="ECO:0000256" key="2">
    <source>
        <dbReference type="SAM" id="MobiDB-lite"/>
    </source>
</evidence>
<dbReference type="EMBL" id="MU842816">
    <property type="protein sequence ID" value="KAK2034222.1"/>
    <property type="molecule type" value="Genomic_DNA"/>
</dbReference>
<name>A0AAD9HTU7_9PEZI</name>
<dbReference type="Gene3D" id="1.10.287.1490">
    <property type="match status" value="1"/>
</dbReference>
<dbReference type="Proteomes" id="UP001232148">
    <property type="component" value="Unassembled WGS sequence"/>
</dbReference>
<proteinExistence type="predicted"/>
<keyword evidence="1" id="KW-0175">Coiled coil</keyword>
<accession>A0AAD9HTU7</accession>
<feature type="region of interest" description="Disordered" evidence="2">
    <location>
        <begin position="27"/>
        <end position="54"/>
    </location>
</feature>
<evidence type="ECO:0000313" key="3">
    <source>
        <dbReference type="EMBL" id="KAK2034222.1"/>
    </source>
</evidence>
<gene>
    <name evidence="3" type="ORF">LX32DRAFT_609090</name>
</gene>
<comment type="caution">
    <text evidence="3">The sequence shown here is derived from an EMBL/GenBank/DDBJ whole genome shotgun (WGS) entry which is preliminary data.</text>
</comment>
<dbReference type="AlphaFoldDB" id="A0AAD9HTU7"/>